<protein>
    <submittedName>
        <fullName evidence="1">Type I pantothenate kinase</fullName>
    </submittedName>
</protein>
<dbReference type="OrthoDB" id="1550976at2"/>
<evidence type="ECO:0000313" key="2">
    <source>
        <dbReference type="Proteomes" id="UP000247763"/>
    </source>
</evidence>
<dbReference type="Gene3D" id="3.40.50.300">
    <property type="entry name" value="P-loop containing nucleotide triphosphate hydrolases"/>
    <property type="match status" value="1"/>
</dbReference>
<dbReference type="RefSeq" id="WP_110449154.1">
    <property type="nucleotide sequence ID" value="NZ_CP029479.1"/>
</dbReference>
<name>A0A2Z3HPB4_9CAUL</name>
<keyword evidence="1" id="KW-0808">Transferase</keyword>
<organism evidence="1 2">
    <name type="scientific">Phenylobacterium parvum</name>
    <dbReference type="NCBI Taxonomy" id="2201350"/>
    <lineage>
        <taxon>Bacteria</taxon>
        <taxon>Pseudomonadati</taxon>
        <taxon>Pseudomonadota</taxon>
        <taxon>Alphaproteobacteria</taxon>
        <taxon>Caulobacterales</taxon>
        <taxon>Caulobacteraceae</taxon>
        <taxon>Phenylobacterium</taxon>
    </lineage>
</organism>
<gene>
    <name evidence="1" type="ORF">HYN04_01665</name>
</gene>
<proteinExistence type="predicted"/>
<keyword evidence="1" id="KW-0418">Kinase</keyword>
<evidence type="ECO:0000313" key="1">
    <source>
        <dbReference type="EMBL" id="AWM76585.1"/>
    </source>
</evidence>
<accession>A0A2Z3HPB4</accession>
<sequence length="239" mass="25848">MTPDPGIDDLAARLEAARAAGRTLVTGLTGAVSAGKSTLATRLAGRLSERGLSVEVISTDGFLKPNAVLQAEGALDLKGWPHTFDTPGMLAALAAIPSGPIEIPVHSHVTYDIDPALARRIDRPDILIAEGLNLHLRAEAPAPEDPLDLLLYLDAEEADLEAWYVARFLGFWEAAEHDPASFYARFRTMDRDAVADLARRVWEGVNLPNLRQHIVRARPVADLVVRKGPDHQIAGIGRP</sequence>
<reference evidence="2" key="1">
    <citation type="submission" date="2018-05" db="EMBL/GenBank/DDBJ databases">
        <title>Genome sequencing of Phenylobacterium sp. HYN0004.</title>
        <authorList>
            <person name="Yi H."/>
            <person name="Baek C."/>
        </authorList>
    </citation>
    <scope>NUCLEOTIDE SEQUENCE [LARGE SCALE GENOMIC DNA]</scope>
    <source>
        <strain evidence="2">HYN0004</strain>
    </source>
</reference>
<dbReference type="SUPFAM" id="SSF52540">
    <property type="entry name" value="P-loop containing nucleoside triphosphate hydrolases"/>
    <property type="match status" value="1"/>
</dbReference>
<dbReference type="KEGG" id="phb:HYN04_01665"/>
<dbReference type="InterPro" id="IPR027417">
    <property type="entry name" value="P-loop_NTPase"/>
</dbReference>
<keyword evidence="2" id="KW-1185">Reference proteome</keyword>
<dbReference type="Pfam" id="PF03308">
    <property type="entry name" value="MeaB"/>
    <property type="match status" value="1"/>
</dbReference>
<dbReference type="AlphaFoldDB" id="A0A2Z3HPB4"/>
<dbReference type="GO" id="GO:0016301">
    <property type="term" value="F:kinase activity"/>
    <property type="evidence" value="ECO:0007669"/>
    <property type="project" value="UniProtKB-KW"/>
</dbReference>
<dbReference type="Proteomes" id="UP000247763">
    <property type="component" value="Chromosome"/>
</dbReference>
<dbReference type="EMBL" id="CP029479">
    <property type="protein sequence ID" value="AWM76585.1"/>
    <property type="molecule type" value="Genomic_DNA"/>
</dbReference>